<proteinExistence type="inferred from homology"/>
<evidence type="ECO:0000256" key="2">
    <source>
        <dbReference type="ARBA" id="ARBA00022730"/>
    </source>
</evidence>
<dbReference type="Proteomes" id="UP000179258">
    <property type="component" value="Unassembled WGS sequence"/>
</dbReference>
<gene>
    <name evidence="7" type="primary">rpsF</name>
    <name evidence="9" type="ORF">A3D59_00480</name>
</gene>
<dbReference type="CDD" id="cd00473">
    <property type="entry name" value="bS6"/>
    <property type="match status" value="1"/>
</dbReference>
<keyword evidence="2 7" id="KW-0699">rRNA-binding</keyword>
<reference evidence="9 10" key="1">
    <citation type="journal article" date="2016" name="Nat. Commun.">
        <title>Thousands of microbial genomes shed light on interconnected biogeochemical processes in an aquifer system.</title>
        <authorList>
            <person name="Anantharaman K."/>
            <person name="Brown C.T."/>
            <person name="Hug L.A."/>
            <person name="Sharon I."/>
            <person name="Castelle C.J."/>
            <person name="Probst A.J."/>
            <person name="Thomas B.C."/>
            <person name="Singh A."/>
            <person name="Wilkins M.J."/>
            <person name="Karaoz U."/>
            <person name="Brodie E.L."/>
            <person name="Williams K.H."/>
            <person name="Hubbard S.S."/>
            <person name="Banfield J.F."/>
        </authorList>
    </citation>
    <scope>NUCLEOTIDE SEQUENCE [LARGE SCALE GENOMIC DNA]</scope>
</reference>
<evidence type="ECO:0000256" key="5">
    <source>
        <dbReference type="ARBA" id="ARBA00023274"/>
    </source>
</evidence>
<evidence type="ECO:0000256" key="1">
    <source>
        <dbReference type="ARBA" id="ARBA00009512"/>
    </source>
</evidence>
<evidence type="ECO:0000256" key="6">
    <source>
        <dbReference type="ARBA" id="ARBA00035294"/>
    </source>
</evidence>
<name>A0A1G2RA01_9BACT</name>
<evidence type="ECO:0000256" key="3">
    <source>
        <dbReference type="ARBA" id="ARBA00022884"/>
    </source>
</evidence>
<keyword evidence="4 7" id="KW-0689">Ribosomal protein</keyword>
<comment type="similarity">
    <text evidence="1 7">Belongs to the bacterial ribosomal protein bS6 family.</text>
</comment>
<dbReference type="InterPro" id="IPR000529">
    <property type="entry name" value="Ribosomal_bS6"/>
</dbReference>
<comment type="caution">
    <text evidence="9">The sequence shown here is derived from an EMBL/GenBank/DDBJ whole genome shotgun (WGS) entry which is preliminary data.</text>
</comment>
<dbReference type="GO" id="GO:0003735">
    <property type="term" value="F:structural constituent of ribosome"/>
    <property type="evidence" value="ECO:0007669"/>
    <property type="project" value="InterPro"/>
</dbReference>
<dbReference type="InterPro" id="IPR020814">
    <property type="entry name" value="Ribosomal_S6_plastid/chlpt"/>
</dbReference>
<dbReference type="GO" id="GO:0019843">
    <property type="term" value="F:rRNA binding"/>
    <property type="evidence" value="ECO:0007669"/>
    <property type="project" value="UniProtKB-UniRule"/>
</dbReference>
<dbReference type="EMBL" id="MHTX01000004">
    <property type="protein sequence ID" value="OHA68921.1"/>
    <property type="molecule type" value="Genomic_DNA"/>
</dbReference>
<dbReference type="SUPFAM" id="SSF54995">
    <property type="entry name" value="Ribosomal protein S6"/>
    <property type="match status" value="1"/>
</dbReference>
<evidence type="ECO:0000313" key="9">
    <source>
        <dbReference type="EMBL" id="OHA68921.1"/>
    </source>
</evidence>
<organism evidence="9 10">
    <name type="scientific">Candidatus Wildermuthbacteria bacterium RIFCSPHIGHO2_02_FULL_47_17</name>
    <dbReference type="NCBI Taxonomy" id="1802452"/>
    <lineage>
        <taxon>Bacteria</taxon>
        <taxon>Candidatus Wildermuthiibacteriota</taxon>
    </lineage>
</organism>
<comment type="function">
    <text evidence="7">Binds together with bS18 to 16S ribosomal RNA.</text>
</comment>
<dbReference type="PROSITE" id="PS01048">
    <property type="entry name" value="RIBOSOMAL_S6"/>
    <property type="match status" value="1"/>
</dbReference>
<accession>A0A1G2RA01</accession>
<sequence>MNCYELSYLVSPDISSEHLEALRREISALIENEGGVLNTSVSAGQKHLAYPIKKRSLAHLETLRFYIESGQLPNLNRELRVKEHILRFLLVQKKVPKSKPASVPRLAPSEKPSDTAQQKSKGPKVELEKIEEKLEELLGS</sequence>
<dbReference type="InterPro" id="IPR035980">
    <property type="entry name" value="Ribosomal_bS6_sf"/>
</dbReference>
<dbReference type="GO" id="GO:1990904">
    <property type="term" value="C:ribonucleoprotein complex"/>
    <property type="evidence" value="ECO:0007669"/>
    <property type="project" value="UniProtKB-KW"/>
</dbReference>
<dbReference type="HAMAP" id="MF_00360">
    <property type="entry name" value="Ribosomal_bS6"/>
    <property type="match status" value="1"/>
</dbReference>
<dbReference type="AlphaFoldDB" id="A0A1G2RA01"/>
<evidence type="ECO:0000313" key="10">
    <source>
        <dbReference type="Proteomes" id="UP000179258"/>
    </source>
</evidence>
<keyword evidence="5 7" id="KW-0687">Ribonucleoprotein</keyword>
<dbReference type="InterPro" id="IPR014717">
    <property type="entry name" value="Transl_elong_EF1B/ribsomal_bS6"/>
</dbReference>
<evidence type="ECO:0000256" key="4">
    <source>
        <dbReference type="ARBA" id="ARBA00022980"/>
    </source>
</evidence>
<dbReference type="GO" id="GO:0005840">
    <property type="term" value="C:ribosome"/>
    <property type="evidence" value="ECO:0007669"/>
    <property type="project" value="UniProtKB-KW"/>
</dbReference>
<evidence type="ECO:0000256" key="8">
    <source>
        <dbReference type="SAM" id="MobiDB-lite"/>
    </source>
</evidence>
<dbReference type="InterPro" id="IPR020815">
    <property type="entry name" value="Ribosomal_bS6_CS"/>
</dbReference>
<feature type="region of interest" description="Disordered" evidence="8">
    <location>
        <begin position="96"/>
        <end position="126"/>
    </location>
</feature>
<keyword evidence="3 7" id="KW-0694">RNA-binding</keyword>
<protein>
    <recommendedName>
        <fullName evidence="6 7">Small ribosomal subunit protein bS6</fullName>
    </recommendedName>
</protein>
<dbReference type="Pfam" id="PF01250">
    <property type="entry name" value="Ribosomal_S6"/>
    <property type="match status" value="1"/>
</dbReference>
<dbReference type="NCBIfam" id="TIGR00166">
    <property type="entry name" value="S6"/>
    <property type="match status" value="1"/>
</dbReference>
<dbReference type="GO" id="GO:0006412">
    <property type="term" value="P:translation"/>
    <property type="evidence" value="ECO:0007669"/>
    <property type="project" value="UniProtKB-UniRule"/>
</dbReference>
<evidence type="ECO:0000256" key="7">
    <source>
        <dbReference type="HAMAP-Rule" id="MF_00360"/>
    </source>
</evidence>
<dbReference type="Gene3D" id="3.30.70.60">
    <property type="match status" value="1"/>
</dbReference>